<evidence type="ECO:0000313" key="7">
    <source>
        <dbReference type="Proteomes" id="UP000809081"/>
    </source>
</evidence>
<keyword evidence="4" id="KW-0472">Membrane</keyword>
<dbReference type="Proteomes" id="UP000809081">
    <property type="component" value="Unassembled WGS sequence"/>
</dbReference>
<comment type="subcellular location">
    <subcellularLocation>
        <location evidence="1">Cell envelope</location>
    </subcellularLocation>
</comment>
<evidence type="ECO:0000256" key="2">
    <source>
        <dbReference type="ARBA" id="ARBA00007639"/>
    </source>
</evidence>
<evidence type="ECO:0000313" key="6">
    <source>
        <dbReference type="EMBL" id="MBM7636534.1"/>
    </source>
</evidence>
<dbReference type="CDD" id="cd19971">
    <property type="entry name" value="PBP1_ABC_sugar_binding-like"/>
    <property type="match status" value="1"/>
</dbReference>
<evidence type="ECO:0000256" key="4">
    <source>
        <dbReference type="SAM" id="Phobius"/>
    </source>
</evidence>
<dbReference type="Pfam" id="PF13407">
    <property type="entry name" value="Peripla_BP_4"/>
    <property type="match status" value="1"/>
</dbReference>
<dbReference type="PANTHER" id="PTHR46847">
    <property type="entry name" value="D-ALLOSE-BINDING PERIPLASMIC PROTEIN-RELATED"/>
    <property type="match status" value="1"/>
</dbReference>
<keyword evidence="4" id="KW-1133">Transmembrane helix</keyword>
<dbReference type="EMBL" id="JAFBEI010000027">
    <property type="protein sequence ID" value="MBM7636534.1"/>
    <property type="molecule type" value="Genomic_DNA"/>
</dbReference>
<protein>
    <submittedName>
        <fullName evidence="6">Ribose transport system substrate-binding protein</fullName>
    </submittedName>
</protein>
<feature type="domain" description="Periplasmic binding protein" evidence="5">
    <location>
        <begin position="43"/>
        <end position="294"/>
    </location>
</feature>
<dbReference type="Gene3D" id="3.40.50.2300">
    <property type="match status" value="2"/>
</dbReference>
<sequence>MTRLKEYWFFITSSLLFLLLMIGIFGFYQEGHLLPHQLKIGATYMTMNNDFYKTLNEEIAQEVSERSDLLVMRDPSLDVAKQAEQIDYFIKEKVSLIIINPVDRQNALLLKKLRRAKQKGIKIVVVDSQLQGADFVDTTILSDNYKAGVLCAKQLMKDKTSANILLLEHDSALSGADRIRGFLDTLSGHPNYRVVARRDVLGQTELAMPAVQDAIASGVTFDTVMSLNDQAAIGALAALDEKGLSQVAVYGIDGSPNMKRLIETMPAAKATVAQSPYDMGREVLKASYKLAKGKSYPTEVVTDVTLITKASIGQYDLSGWQ</sequence>
<organism evidence="6 7">
    <name type="scientific">Streptococcus saliviloxodontae</name>
    <dbReference type="NCBI Taxonomy" id="1349416"/>
    <lineage>
        <taxon>Bacteria</taxon>
        <taxon>Bacillati</taxon>
        <taxon>Bacillota</taxon>
        <taxon>Bacilli</taxon>
        <taxon>Lactobacillales</taxon>
        <taxon>Streptococcaceae</taxon>
        <taxon>Streptococcus</taxon>
    </lineage>
</organism>
<keyword evidence="7" id="KW-1185">Reference proteome</keyword>
<feature type="transmembrane region" description="Helical" evidence="4">
    <location>
        <begin position="7"/>
        <end position="28"/>
    </location>
</feature>
<proteinExistence type="inferred from homology"/>
<keyword evidence="4" id="KW-0812">Transmembrane</keyword>
<dbReference type="InterPro" id="IPR028082">
    <property type="entry name" value="Peripla_BP_I"/>
</dbReference>
<keyword evidence="3" id="KW-0732">Signal</keyword>
<name>A0ABS2PM71_9STRE</name>
<gene>
    <name evidence="6" type="ORF">JOC31_001358</name>
</gene>
<comment type="similarity">
    <text evidence="2">Belongs to the bacterial solute-binding protein 2 family.</text>
</comment>
<dbReference type="RefSeq" id="WP_205017408.1">
    <property type="nucleotide sequence ID" value="NZ_JAFBEI010000027.1"/>
</dbReference>
<dbReference type="SUPFAM" id="SSF53822">
    <property type="entry name" value="Periplasmic binding protein-like I"/>
    <property type="match status" value="1"/>
</dbReference>
<evidence type="ECO:0000256" key="3">
    <source>
        <dbReference type="ARBA" id="ARBA00022729"/>
    </source>
</evidence>
<accession>A0ABS2PM71</accession>
<evidence type="ECO:0000256" key="1">
    <source>
        <dbReference type="ARBA" id="ARBA00004196"/>
    </source>
</evidence>
<reference evidence="6 7" key="1">
    <citation type="submission" date="2021-01" db="EMBL/GenBank/DDBJ databases">
        <title>Genomic Encyclopedia of Type Strains, Phase IV (KMG-IV): sequencing the most valuable type-strain genomes for metagenomic binning, comparative biology and taxonomic classification.</title>
        <authorList>
            <person name="Goeker M."/>
        </authorList>
    </citation>
    <scope>NUCLEOTIDE SEQUENCE [LARGE SCALE GENOMIC DNA]</scope>
    <source>
        <strain evidence="6 7">DSM 27513</strain>
    </source>
</reference>
<dbReference type="PANTHER" id="PTHR46847:SF1">
    <property type="entry name" value="D-ALLOSE-BINDING PERIPLASMIC PROTEIN-RELATED"/>
    <property type="match status" value="1"/>
</dbReference>
<dbReference type="InterPro" id="IPR025997">
    <property type="entry name" value="SBP_2_dom"/>
</dbReference>
<evidence type="ECO:0000259" key="5">
    <source>
        <dbReference type="Pfam" id="PF13407"/>
    </source>
</evidence>
<comment type="caution">
    <text evidence="6">The sequence shown here is derived from an EMBL/GenBank/DDBJ whole genome shotgun (WGS) entry which is preliminary data.</text>
</comment>